<gene>
    <name evidence="1" type="ORF">F441_09960</name>
</gene>
<dbReference type="AlphaFoldDB" id="W2WYI7"/>
<evidence type="ECO:0000313" key="2">
    <source>
        <dbReference type="Proteomes" id="UP000018958"/>
    </source>
</evidence>
<evidence type="ECO:0000313" key="1">
    <source>
        <dbReference type="EMBL" id="ETP15203.1"/>
    </source>
</evidence>
<protein>
    <submittedName>
        <fullName evidence="1">Uncharacterized protein</fullName>
    </submittedName>
</protein>
<accession>W2WYI7</accession>
<reference evidence="1 2" key="1">
    <citation type="submission" date="2013-11" db="EMBL/GenBank/DDBJ databases">
        <title>The Genome Sequence of Phytophthora parasitica CJ01A1.</title>
        <authorList>
            <consortium name="The Broad Institute Genomics Platform"/>
            <person name="Russ C."/>
            <person name="Tyler B."/>
            <person name="Panabieres F."/>
            <person name="Shan W."/>
            <person name="Tripathy S."/>
            <person name="Grunwald N."/>
            <person name="Machado M."/>
            <person name="Johnson C.S."/>
            <person name="Walker B."/>
            <person name="Young S.K."/>
            <person name="Zeng Q."/>
            <person name="Gargeya S."/>
            <person name="Fitzgerald M."/>
            <person name="Haas B."/>
            <person name="Abouelleil A."/>
            <person name="Allen A.W."/>
            <person name="Alvarado L."/>
            <person name="Arachchi H.M."/>
            <person name="Berlin A.M."/>
            <person name="Chapman S.B."/>
            <person name="Gainer-Dewar J."/>
            <person name="Goldberg J."/>
            <person name="Griggs A."/>
            <person name="Gujja S."/>
            <person name="Hansen M."/>
            <person name="Howarth C."/>
            <person name="Imamovic A."/>
            <person name="Ireland A."/>
            <person name="Larimer J."/>
            <person name="McCowan C."/>
            <person name="Murphy C."/>
            <person name="Pearson M."/>
            <person name="Poon T.W."/>
            <person name="Priest M."/>
            <person name="Roberts A."/>
            <person name="Saif S."/>
            <person name="Shea T."/>
            <person name="Sisk P."/>
            <person name="Sykes S."/>
            <person name="Wortman J."/>
            <person name="Nusbaum C."/>
            <person name="Birren B."/>
        </authorList>
    </citation>
    <scope>NUCLEOTIDE SEQUENCE [LARGE SCALE GENOMIC DNA]</scope>
    <source>
        <strain evidence="1 2">CJ01A1</strain>
    </source>
</reference>
<proteinExistence type="predicted"/>
<dbReference type="Proteomes" id="UP000018958">
    <property type="component" value="Unassembled WGS sequence"/>
</dbReference>
<sequence length="131" mass="15176">MQSLHADRDEIINVVAPFPSRSISDWEEFNDVLDGYKKRNNLKFRVRSSQTTVLCNSTHDDQLPSEYRYAYKIFRCVTAARFTAVVSPAGEDDFIIKIINENYIHSHPTTAFQASSYLTTCYRWTNKTVKV</sequence>
<comment type="caution">
    <text evidence="1">The sequence shown here is derived from an EMBL/GenBank/DDBJ whole genome shotgun (WGS) entry which is preliminary data.</text>
</comment>
<dbReference type="EMBL" id="ANIX01001987">
    <property type="protein sequence ID" value="ETP15203.1"/>
    <property type="molecule type" value="Genomic_DNA"/>
</dbReference>
<organism evidence="1 2">
    <name type="scientific">Phytophthora nicotianae CJ01A1</name>
    <dbReference type="NCBI Taxonomy" id="1317063"/>
    <lineage>
        <taxon>Eukaryota</taxon>
        <taxon>Sar</taxon>
        <taxon>Stramenopiles</taxon>
        <taxon>Oomycota</taxon>
        <taxon>Peronosporomycetes</taxon>
        <taxon>Peronosporales</taxon>
        <taxon>Peronosporaceae</taxon>
        <taxon>Phytophthora</taxon>
    </lineage>
</organism>
<name>W2WYI7_PHYNI</name>